<evidence type="ECO:0000313" key="5">
    <source>
        <dbReference type="Proteomes" id="UP001054821"/>
    </source>
</evidence>
<dbReference type="GO" id="GO:0140662">
    <property type="term" value="F:ATP-dependent protein folding chaperone"/>
    <property type="evidence" value="ECO:0007669"/>
    <property type="project" value="InterPro"/>
</dbReference>
<dbReference type="PANTHER" id="PTHR19375">
    <property type="entry name" value="HEAT SHOCK PROTEIN 70KDA"/>
    <property type="match status" value="1"/>
</dbReference>
<keyword evidence="5" id="KW-1185">Reference proteome</keyword>
<dbReference type="Pfam" id="PF00012">
    <property type="entry name" value="HSP70"/>
    <property type="match status" value="2"/>
</dbReference>
<sequence>MAAESPAIGIDLGTTYSCVAVWQKDHAEIIANDQGKRTTRSYVTFTESNRLVTIVSTGDKNAMQFVIRRNTRVPVVKETTLVTVYDNQRSIRFAIYEGESTSTVNNNYLGEFSLDDIPPAPKGVPEFNVCFDIDSNGILSVSAEDMLTGQKKGITINRDTPKNA</sequence>
<dbReference type="InterPro" id="IPR029047">
    <property type="entry name" value="HSP70_peptide-bd_sf"/>
</dbReference>
<evidence type="ECO:0008006" key="6">
    <source>
        <dbReference type="Google" id="ProtNLM"/>
    </source>
</evidence>
<evidence type="ECO:0000256" key="2">
    <source>
        <dbReference type="ARBA" id="ARBA00022741"/>
    </source>
</evidence>
<dbReference type="SUPFAM" id="SSF53067">
    <property type="entry name" value="Actin-like ATPase domain"/>
    <property type="match status" value="1"/>
</dbReference>
<dbReference type="PRINTS" id="PR00301">
    <property type="entry name" value="HEATSHOCK70"/>
</dbReference>
<organism evidence="4 5">
    <name type="scientific">Prunus dulcis</name>
    <name type="common">Almond</name>
    <name type="synonym">Amygdalus dulcis</name>
    <dbReference type="NCBI Taxonomy" id="3755"/>
    <lineage>
        <taxon>Eukaryota</taxon>
        <taxon>Viridiplantae</taxon>
        <taxon>Streptophyta</taxon>
        <taxon>Embryophyta</taxon>
        <taxon>Tracheophyta</taxon>
        <taxon>Spermatophyta</taxon>
        <taxon>Magnoliopsida</taxon>
        <taxon>eudicotyledons</taxon>
        <taxon>Gunneridae</taxon>
        <taxon>Pentapetalae</taxon>
        <taxon>rosids</taxon>
        <taxon>fabids</taxon>
        <taxon>Rosales</taxon>
        <taxon>Rosaceae</taxon>
        <taxon>Amygdaloideae</taxon>
        <taxon>Amygdaleae</taxon>
        <taxon>Prunus</taxon>
    </lineage>
</organism>
<comment type="caution">
    <text evidence="4">The sequence shown here is derived from an EMBL/GenBank/DDBJ whole genome shotgun (WGS) entry which is preliminary data.</text>
</comment>
<evidence type="ECO:0000313" key="4">
    <source>
        <dbReference type="EMBL" id="KAI5318980.1"/>
    </source>
</evidence>
<dbReference type="SUPFAM" id="SSF100920">
    <property type="entry name" value="Heat shock protein 70kD (HSP70), peptide-binding domain"/>
    <property type="match status" value="1"/>
</dbReference>
<name>A0AAD4V5U4_PRUDU</name>
<keyword evidence="3" id="KW-0067">ATP-binding</keyword>
<comment type="similarity">
    <text evidence="1">Belongs to the heat shock protein 70 family.</text>
</comment>
<accession>A0AAD4V5U4</accession>
<dbReference type="FunFam" id="3.30.420.40:FF:000028">
    <property type="entry name" value="heat shock 70 kDa protein-like"/>
    <property type="match status" value="1"/>
</dbReference>
<dbReference type="InterPro" id="IPR013126">
    <property type="entry name" value="Hsp_70_fam"/>
</dbReference>
<dbReference type="InterPro" id="IPR018181">
    <property type="entry name" value="Heat_shock_70_CS"/>
</dbReference>
<keyword evidence="2" id="KW-0547">Nucleotide-binding</keyword>
<protein>
    <recommendedName>
        <fullName evidence="6">Heat shock protein 70</fullName>
    </recommendedName>
</protein>
<dbReference type="GO" id="GO:0005524">
    <property type="term" value="F:ATP binding"/>
    <property type="evidence" value="ECO:0007669"/>
    <property type="project" value="UniProtKB-KW"/>
</dbReference>
<dbReference type="AlphaFoldDB" id="A0AAD4V5U4"/>
<proteinExistence type="inferred from homology"/>
<evidence type="ECO:0000256" key="3">
    <source>
        <dbReference type="ARBA" id="ARBA00022840"/>
    </source>
</evidence>
<dbReference type="EMBL" id="JAJFAZ020000007">
    <property type="protein sequence ID" value="KAI5318980.1"/>
    <property type="molecule type" value="Genomic_DNA"/>
</dbReference>
<dbReference type="InterPro" id="IPR043129">
    <property type="entry name" value="ATPase_NBD"/>
</dbReference>
<evidence type="ECO:0000256" key="1">
    <source>
        <dbReference type="ARBA" id="ARBA00007381"/>
    </source>
</evidence>
<dbReference type="PROSITE" id="PS00297">
    <property type="entry name" value="HSP70_1"/>
    <property type="match status" value="1"/>
</dbReference>
<dbReference type="Proteomes" id="UP001054821">
    <property type="component" value="Chromosome 7"/>
</dbReference>
<dbReference type="Gene3D" id="2.60.34.10">
    <property type="entry name" value="Substrate Binding Domain Of DNAk, Chain A, domain 1"/>
    <property type="match status" value="1"/>
</dbReference>
<gene>
    <name evidence="4" type="ORF">L3X38_038688</name>
</gene>
<reference evidence="4 5" key="1">
    <citation type="journal article" date="2022" name="G3 (Bethesda)">
        <title>Whole-genome sequence and methylome profiling of the almond [Prunus dulcis (Mill.) D.A. Webb] cultivar 'Nonpareil'.</title>
        <authorList>
            <person name="D'Amico-Willman K.M."/>
            <person name="Ouma W.Z."/>
            <person name="Meulia T."/>
            <person name="Sideli G.M."/>
            <person name="Gradziel T.M."/>
            <person name="Fresnedo-Ramirez J."/>
        </authorList>
    </citation>
    <scope>NUCLEOTIDE SEQUENCE [LARGE SCALE GENOMIC DNA]</scope>
    <source>
        <strain evidence="4">Clone GOH B32 T37-40</strain>
    </source>
</reference>